<accession>A0A9X2B5G9</accession>
<dbReference type="AlphaFoldDB" id="A0A9X2B5G9"/>
<evidence type="ECO:0000256" key="3">
    <source>
        <dbReference type="ARBA" id="ARBA00022475"/>
    </source>
</evidence>
<name>A0A9X2B5G9_9BACL</name>
<sequence>MKFTKCFFLFFCLIIFGGFAGDVMAEGSCSSKIAAINSNEISIDTSYKKKIDNSVELKLINTGEKVWSKDKIRLSYHLMDRNNEIILNDGVRTPLPKDIKPGEYVIVIPNIEIPSDINLLHKELYIQFDLVEEGVQWFSELNTENSLVVPIKFIKNYDFEIVKPIKDISVWGKEPKQVKIRIKNTGSARWETYSGISFSYDLLDKEKKVVVHDGFRSALPNSVGPGEEVDLNVNINFPGHTGDYTIQWDMVNEGVGWFGNGEIIPDKQTDITFHSKLWLYLFYFLAAVLIVYFINLFITYFKTKKWEFRKSLSLMNHFYIRNIDIIWVTLSLYLKVKWSTLEICGNINTNIFIFLGAILTGLVINCFTNYKVRAFVSVLINCLVSLLLFSDLVYYLYFNDVITTGTIFNASQLTDVTDSISSLINYKYVVYMFSDIILMIIVCIVVNAIFHKERILKKSRVLYSLIGIMVVIGISGLVFSNLAKEDLFEKKYQNKLIAQDIGLANFHLYDFTTYMIQKFSNISPTEYAKINEWKLKKNSDQYDQYFGIARNKNVILIQSEALQSFVINLSYNNQVITPNLNKFAQNNLYFNNFYDQTGPGRTSDAEFMSLNSMFGLQSGSVYTTYNHNQFDSLPKILNDNGYSTMSAHGYNGSFWNRREMHALQGFQKSLFEENLVMEEKIGWGLSDRTFFLQSVDQIKKLPEPYFSFLITLSNHHPYNEVLPNSLNLGELEGTVVGNYLNSVHYADFAFGELINELNKSGILENTVIALYGDHDAGISLEELSTILDIKDTPEQQLSIDKVPFILHIPGINSGQIIETNTGHLDITPTLLHILGINHSNNVFLGENMFSKTSPVIFRNGNFIGKDFVSNDGVCQRNNAQNQCESIASEVNEKIWTSDTILRYNLTKKLLNTN</sequence>
<feature type="transmembrane region" description="Helical" evidence="7">
    <location>
        <begin position="462"/>
        <end position="483"/>
    </location>
</feature>
<dbReference type="Proteomes" id="UP001139347">
    <property type="component" value="Unassembled WGS sequence"/>
</dbReference>
<evidence type="ECO:0000256" key="7">
    <source>
        <dbReference type="SAM" id="Phobius"/>
    </source>
</evidence>
<feature type="transmembrane region" description="Helical" evidence="7">
    <location>
        <begin position="347"/>
        <end position="367"/>
    </location>
</feature>
<proteinExistence type="predicted"/>
<dbReference type="InterPro" id="IPR000917">
    <property type="entry name" value="Sulfatase_N"/>
</dbReference>
<dbReference type="Pfam" id="PF00884">
    <property type="entry name" value="Sulfatase"/>
    <property type="match status" value="1"/>
</dbReference>
<feature type="transmembrane region" description="Helical" evidence="7">
    <location>
        <begin position="428"/>
        <end position="450"/>
    </location>
</feature>
<dbReference type="GO" id="GO:0016787">
    <property type="term" value="F:hydrolase activity"/>
    <property type="evidence" value="ECO:0007669"/>
    <property type="project" value="UniProtKB-KW"/>
</dbReference>
<gene>
    <name evidence="10" type="ORF">MUG84_13145</name>
</gene>
<keyword evidence="6 7" id="KW-0472">Membrane</keyword>
<comment type="subcellular location">
    <subcellularLocation>
        <location evidence="1">Cell membrane</location>
        <topology evidence="1">Multi-pass membrane protein</topology>
    </subcellularLocation>
</comment>
<comment type="caution">
    <text evidence="10">The sequence shown here is derived from an EMBL/GenBank/DDBJ whole genome shotgun (WGS) entry which is preliminary data.</text>
</comment>
<evidence type="ECO:0000256" key="5">
    <source>
        <dbReference type="ARBA" id="ARBA00022989"/>
    </source>
</evidence>
<feature type="domain" description="Sulfatase N-terminal" evidence="9">
    <location>
        <begin position="552"/>
        <end position="836"/>
    </location>
</feature>
<dbReference type="PANTHER" id="PTHR47371">
    <property type="entry name" value="LIPOTEICHOIC ACID SYNTHASE"/>
    <property type="match status" value="1"/>
</dbReference>
<keyword evidence="5 7" id="KW-1133">Transmembrane helix</keyword>
<keyword evidence="10" id="KW-0378">Hydrolase</keyword>
<comment type="pathway">
    <text evidence="2">Cell wall biogenesis; lipoteichoic acid biosynthesis.</text>
</comment>
<feature type="transmembrane region" description="Helical" evidence="7">
    <location>
        <begin position="318"/>
        <end position="335"/>
    </location>
</feature>
<evidence type="ECO:0000259" key="9">
    <source>
        <dbReference type="Pfam" id="PF00884"/>
    </source>
</evidence>
<feature type="signal peptide" evidence="8">
    <location>
        <begin position="1"/>
        <end position="20"/>
    </location>
</feature>
<reference evidence="10" key="1">
    <citation type="submission" date="2022-04" db="EMBL/GenBank/DDBJ databases">
        <title>Paenibacillus mangrovi sp. nov., a novel endophytic bacterium isolated from bark of Kandelia candel.</title>
        <authorList>
            <person name="Tuo L."/>
        </authorList>
    </citation>
    <scope>NUCLEOTIDE SEQUENCE</scope>
    <source>
        <strain evidence="10">KQZ6P-2</strain>
    </source>
</reference>
<dbReference type="Gene3D" id="3.40.720.10">
    <property type="entry name" value="Alkaline Phosphatase, subunit A"/>
    <property type="match status" value="1"/>
</dbReference>
<evidence type="ECO:0000256" key="4">
    <source>
        <dbReference type="ARBA" id="ARBA00022692"/>
    </source>
</evidence>
<dbReference type="PANTHER" id="PTHR47371:SF3">
    <property type="entry name" value="PHOSPHOGLYCEROL TRANSFERASE I"/>
    <property type="match status" value="1"/>
</dbReference>
<dbReference type="InterPro" id="IPR017850">
    <property type="entry name" value="Alkaline_phosphatase_core_sf"/>
</dbReference>
<dbReference type="SUPFAM" id="SSF53649">
    <property type="entry name" value="Alkaline phosphatase-like"/>
    <property type="match status" value="1"/>
</dbReference>
<feature type="chain" id="PRO_5040843831" evidence="8">
    <location>
        <begin position="21"/>
        <end position="913"/>
    </location>
</feature>
<feature type="transmembrane region" description="Helical" evidence="7">
    <location>
        <begin position="374"/>
        <end position="397"/>
    </location>
</feature>
<dbReference type="EMBL" id="JALIRP010000005">
    <property type="protein sequence ID" value="MCJ8012677.1"/>
    <property type="molecule type" value="Genomic_DNA"/>
</dbReference>
<keyword evidence="11" id="KW-1185">Reference proteome</keyword>
<feature type="transmembrane region" description="Helical" evidence="7">
    <location>
        <begin position="277"/>
        <end position="298"/>
    </location>
</feature>
<dbReference type="GO" id="GO:0005886">
    <property type="term" value="C:plasma membrane"/>
    <property type="evidence" value="ECO:0007669"/>
    <property type="project" value="UniProtKB-SubCell"/>
</dbReference>
<evidence type="ECO:0000256" key="6">
    <source>
        <dbReference type="ARBA" id="ARBA00023136"/>
    </source>
</evidence>
<keyword evidence="8" id="KW-0732">Signal</keyword>
<evidence type="ECO:0000313" key="11">
    <source>
        <dbReference type="Proteomes" id="UP001139347"/>
    </source>
</evidence>
<dbReference type="RefSeq" id="WP_244725504.1">
    <property type="nucleotide sequence ID" value="NZ_JALIRP010000005.1"/>
</dbReference>
<evidence type="ECO:0000256" key="8">
    <source>
        <dbReference type="SAM" id="SignalP"/>
    </source>
</evidence>
<keyword evidence="4 7" id="KW-0812">Transmembrane</keyword>
<evidence type="ECO:0000313" key="10">
    <source>
        <dbReference type="EMBL" id="MCJ8012677.1"/>
    </source>
</evidence>
<evidence type="ECO:0000256" key="1">
    <source>
        <dbReference type="ARBA" id="ARBA00004651"/>
    </source>
</evidence>
<evidence type="ECO:0000256" key="2">
    <source>
        <dbReference type="ARBA" id="ARBA00004936"/>
    </source>
</evidence>
<organism evidence="10 11">
    <name type="scientific">Paenibacillus mangrovi</name>
    <dbReference type="NCBI Taxonomy" id="2931978"/>
    <lineage>
        <taxon>Bacteria</taxon>
        <taxon>Bacillati</taxon>
        <taxon>Bacillota</taxon>
        <taxon>Bacilli</taxon>
        <taxon>Bacillales</taxon>
        <taxon>Paenibacillaceae</taxon>
        <taxon>Paenibacillus</taxon>
    </lineage>
</organism>
<dbReference type="InterPro" id="IPR013783">
    <property type="entry name" value="Ig-like_fold"/>
</dbReference>
<dbReference type="CDD" id="cd16015">
    <property type="entry name" value="LTA_synthase"/>
    <property type="match status" value="1"/>
</dbReference>
<dbReference type="InterPro" id="IPR050448">
    <property type="entry name" value="OpgB/LTA_synthase_biosynth"/>
</dbReference>
<dbReference type="Gene3D" id="2.60.40.10">
    <property type="entry name" value="Immunoglobulins"/>
    <property type="match status" value="1"/>
</dbReference>
<protein>
    <submittedName>
        <fullName evidence="10">Sulfatase-like hydrolase/transferase</fullName>
    </submittedName>
</protein>
<dbReference type="Gene3D" id="3.30.1120.170">
    <property type="match status" value="1"/>
</dbReference>
<keyword evidence="3" id="KW-1003">Cell membrane</keyword>